<feature type="region of interest" description="Disordered" evidence="6">
    <location>
        <begin position="1"/>
        <end position="119"/>
    </location>
</feature>
<dbReference type="Proteomes" id="UP000005240">
    <property type="component" value="Unassembled WGS sequence"/>
</dbReference>
<feature type="compositionally biased region" description="Pro residues" evidence="6">
    <location>
        <begin position="515"/>
        <end position="530"/>
    </location>
</feature>
<evidence type="ECO:0000256" key="5">
    <source>
        <dbReference type="ARBA" id="ARBA00023242"/>
    </source>
</evidence>
<dbReference type="InterPro" id="IPR035979">
    <property type="entry name" value="RBD_domain_sf"/>
</dbReference>
<evidence type="ECO:0000259" key="7">
    <source>
        <dbReference type="PROSITE" id="PS50174"/>
    </source>
</evidence>
<dbReference type="EMBL" id="ADAS02000105">
    <property type="protein sequence ID" value="OAV90282.1"/>
    <property type="molecule type" value="Genomic_DNA"/>
</dbReference>
<dbReference type="EnsemblFungi" id="PTTG_08645-t43_1">
    <property type="protein sequence ID" value="PTTG_08645-t43_1-p1"/>
    <property type="gene ID" value="PTTG_08645"/>
</dbReference>
<dbReference type="InterPro" id="IPR012677">
    <property type="entry name" value="Nucleotide-bd_a/b_plait_sf"/>
</dbReference>
<feature type="region of interest" description="Disordered" evidence="6">
    <location>
        <begin position="355"/>
        <end position="428"/>
    </location>
</feature>
<dbReference type="InterPro" id="IPR000467">
    <property type="entry name" value="G_patch_dom"/>
</dbReference>
<dbReference type="FunFam" id="3.30.70.330:FF:000382">
    <property type="entry name" value="G-patch domain-containing protein"/>
    <property type="match status" value="1"/>
</dbReference>
<dbReference type="GO" id="GO:0045292">
    <property type="term" value="P:mRNA cis splicing, via spliceosome"/>
    <property type="evidence" value="ECO:0007669"/>
    <property type="project" value="InterPro"/>
</dbReference>
<evidence type="ECO:0000313" key="9">
    <source>
        <dbReference type="EnsemblFungi" id="PTTG_08645-t43_1-p1"/>
    </source>
</evidence>
<feature type="compositionally biased region" description="Basic residues" evidence="6">
    <location>
        <begin position="303"/>
        <end position="313"/>
    </location>
</feature>
<feature type="compositionally biased region" description="Basic and acidic residues" evidence="6">
    <location>
        <begin position="355"/>
        <end position="368"/>
    </location>
</feature>
<protein>
    <submittedName>
        <fullName evidence="9">G-patch domain-containing protein</fullName>
    </submittedName>
</protein>
<feature type="compositionally biased region" description="Basic and acidic residues" evidence="6">
    <location>
        <begin position="84"/>
        <end position="94"/>
    </location>
</feature>
<feature type="region of interest" description="Disordered" evidence="6">
    <location>
        <begin position="441"/>
        <end position="472"/>
    </location>
</feature>
<accession>A0A180GD59</accession>
<dbReference type="InterPro" id="IPR003954">
    <property type="entry name" value="RRM_euk-type"/>
</dbReference>
<dbReference type="VEuPathDB" id="FungiDB:PTTG_08645"/>
<keyword evidence="5" id="KW-0539">Nucleus</keyword>
<feature type="region of interest" description="Disordered" evidence="6">
    <location>
        <begin position="495"/>
        <end position="530"/>
    </location>
</feature>
<keyword evidence="3" id="KW-0694">RNA-binding</keyword>
<dbReference type="STRING" id="630390.A0A180GD59"/>
<keyword evidence="2" id="KW-0507">mRNA processing</keyword>
<dbReference type="OrthoDB" id="5411533at2759"/>
<proteinExistence type="predicted"/>
<dbReference type="Gene3D" id="3.30.70.330">
    <property type="match status" value="1"/>
</dbReference>
<reference evidence="8" key="2">
    <citation type="submission" date="2016-05" db="EMBL/GenBank/DDBJ databases">
        <title>Comparative analysis highlights variable genome content of wheat rusts and divergence of the mating loci.</title>
        <authorList>
            <person name="Cuomo C.A."/>
            <person name="Bakkeren G."/>
            <person name="Szabo L."/>
            <person name="Khalil H."/>
            <person name="Joly D."/>
            <person name="Goldberg J."/>
            <person name="Young S."/>
            <person name="Zeng Q."/>
            <person name="Fellers J."/>
        </authorList>
    </citation>
    <scope>NUCLEOTIDE SEQUENCE [LARGE SCALE GENOMIC DNA]</scope>
    <source>
        <strain evidence="8">1-1 BBBD Race 1</strain>
    </source>
</reference>
<keyword evidence="10" id="KW-1185">Reference proteome</keyword>
<evidence type="ECO:0000313" key="8">
    <source>
        <dbReference type="EMBL" id="OAV90282.1"/>
    </source>
</evidence>
<reference evidence="9" key="4">
    <citation type="submission" date="2025-05" db="UniProtKB">
        <authorList>
            <consortium name="EnsemblFungi"/>
        </authorList>
    </citation>
    <scope>IDENTIFICATION</scope>
    <source>
        <strain evidence="9">isolate 1-1 / race 1 (BBBD)</strain>
    </source>
</reference>
<sequence length="780" mass="82451">MSFKFGAFSGPSAGGTGSSSIGGGGGLYAGISLGGSNPAKKTTDEPIENSASDSAQPTTVLAPNTTGTNIDQDEQLGNNNNPNDDTKKDDEKSKASSWSSSLRFAPVIRKQPAKSTTKPFAVPFSATVSVTAKSGLAATAFAPDDDHEVAPSNPTSRTMHIPGRAKAALNAPAPAPPTSKAPSVFARKGGFLAAHAPERIPGSSNATGASAGTLNASTTVEKVDSSIPGFKHSFPAMLAQTTTLKGLVPSNNSGNSNKLLKKKLEQPPPLTLPDDEFGTGGGGDVNGFGQSEAGRKLALRAARNSKKSKKKGKTREVDPAILFMEDYDPARPNDYNEWMNFIKRRREERREALRLERQRQQRQERDEMSESSYYSSDDDGSGSDDARAAPRTNFFAPPPEYNESSTKDENTQRPSSLGTLPSMPRAETGDEAYARRVALSQGIPYNPPQHITGTEIGMAESGTSAEPPPTSAGPIVSVADAQARAKFIAERLQRLQDSNNGGPGVSPIPGNDSPGAPPSIPPQLASDPPPTMLEAQAKARMIAAKLAALNGAKPSAINTTGLQQTIPQPNQASGLMGPTAEAPNKAPGQPDFARRLMDKYGWKEGQGLGANESGRTSILTVAAAPSAPGGSKKRKENPGDLAMPGAAGPQKIGSMAKGRGVVIDEAKSQRDLEEKIRYGEPTRIVYLTNVVAVEEVDDELATEIAEEARKHGIVERCFVRIVQRGDSADPSEKVRVFIVYSGLVGAWKAVKTFDGRFFGGRNIRARFFSENSFTLGDWDA</sequence>
<feature type="compositionally biased region" description="Low complexity" evidence="6">
    <location>
        <begin position="1"/>
        <end position="11"/>
    </location>
</feature>
<feature type="region of interest" description="Disordered" evidence="6">
    <location>
        <begin position="246"/>
        <end position="329"/>
    </location>
</feature>
<dbReference type="Pfam" id="PF01585">
    <property type="entry name" value="G-patch"/>
    <property type="match status" value="1"/>
</dbReference>
<dbReference type="PANTHER" id="PTHR13288">
    <property type="entry name" value="SPLICING FACTOR 45 SPF45"/>
    <property type="match status" value="1"/>
</dbReference>
<dbReference type="SUPFAM" id="SSF54928">
    <property type="entry name" value="RNA-binding domain, RBD"/>
    <property type="match status" value="1"/>
</dbReference>
<dbReference type="GO" id="GO:0071011">
    <property type="term" value="C:precatalytic spliceosome"/>
    <property type="evidence" value="ECO:0007669"/>
    <property type="project" value="TreeGrafter"/>
</dbReference>
<dbReference type="AlphaFoldDB" id="A0A180GD59"/>
<reference evidence="9 10" key="3">
    <citation type="journal article" date="2017" name="G3 (Bethesda)">
        <title>Comparative analysis highlights variable genome content of wheat rusts and divergence of the mating loci.</title>
        <authorList>
            <person name="Cuomo C.A."/>
            <person name="Bakkeren G."/>
            <person name="Khalil H.B."/>
            <person name="Panwar V."/>
            <person name="Joly D."/>
            <person name="Linning R."/>
            <person name="Sakthikumar S."/>
            <person name="Song X."/>
            <person name="Adiconis X."/>
            <person name="Fan L."/>
            <person name="Goldberg J.M."/>
            <person name="Levin J.Z."/>
            <person name="Young S."/>
            <person name="Zeng Q."/>
            <person name="Anikster Y."/>
            <person name="Bruce M."/>
            <person name="Wang M."/>
            <person name="Yin C."/>
            <person name="McCallum B."/>
            <person name="Szabo L.J."/>
            <person name="Hulbert S."/>
            <person name="Chen X."/>
            <person name="Fellers J.P."/>
        </authorList>
    </citation>
    <scope>NUCLEOTIDE SEQUENCE</scope>
    <source>
        <strain evidence="9">isolate 1-1 / race 1 (BBBD)</strain>
        <strain evidence="10">Isolate 1-1 / race 1 (BBBD)</strain>
    </source>
</reference>
<keyword evidence="4" id="KW-0508">mRNA splicing</keyword>
<dbReference type="InterPro" id="IPR040052">
    <property type="entry name" value="RBM17"/>
</dbReference>
<feature type="region of interest" description="Disordered" evidence="6">
    <location>
        <begin position="624"/>
        <end position="650"/>
    </location>
</feature>
<evidence type="ECO:0000256" key="6">
    <source>
        <dbReference type="SAM" id="MobiDB-lite"/>
    </source>
</evidence>
<dbReference type="GO" id="GO:0003723">
    <property type="term" value="F:RNA binding"/>
    <property type="evidence" value="ECO:0007669"/>
    <property type="project" value="UniProtKB-KW"/>
</dbReference>
<gene>
    <name evidence="8" type="ORF">PTTG_08645</name>
</gene>
<name>A0A180GD59_PUCT1</name>
<comment type="subcellular location">
    <subcellularLocation>
        <location evidence="1">Nucleus</location>
    </subcellularLocation>
</comment>
<evidence type="ECO:0000256" key="4">
    <source>
        <dbReference type="ARBA" id="ARBA00023187"/>
    </source>
</evidence>
<dbReference type="CDD" id="cd12374">
    <property type="entry name" value="RRM_UHM_SPF45_PUF60"/>
    <property type="match status" value="1"/>
</dbReference>
<reference evidence="8" key="1">
    <citation type="submission" date="2009-11" db="EMBL/GenBank/DDBJ databases">
        <authorList>
            <consortium name="The Broad Institute Genome Sequencing Platform"/>
            <person name="Ward D."/>
            <person name="Feldgarden M."/>
            <person name="Earl A."/>
            <person name="Young S.K."/>
            <person name="Zeng Q."/>
            <person name="Koehrsen M."/>
            <person name="Alvarado L."/>
            <person name="Berlin A."/>
            <person name="Bochicchio J."/>
            <person name="Borenstein D."/>
            <person name="Chapman S.B."/>
            <person name="Chen Z."/>
            <person name="Engels R."/>
            <person name="Freedman E."/>
            <person name="Gellesch M."/>
            <person name="Goldberg J."/>
            <person name="Griggs A."/>
            <person name="Gujja S."/>
            <person name="Heilman E."/>
            <person name="Heiman D."/>
            <person name="Hepburn T."/>
            <person name="Howarth C."/>
            <person name="Jen D."/>
            <person name="Larson L."/>
            <person name="Lewis B."/>
            <person name="Mehta T."/>
            <person name="Park D."/>
            <person name="Pearson M."/>
            <person name="Roberts A."/>
            <person name="Saif S."/>
            <person name="Shea T."/>
            <person name="Shenoy N."/>
            <person name="Sisk P."/>
            <person name="Stolte C."/>
            <person name="Sykes S."/>
            <person name="Thomson T."/>
            <person name="Walk T."/>
            <person name="White J."/>
            <person name="Yandava C."/>
            <person name="Izard J."/>
            <person name="Baranova O.V."/>
            <person name="Blanton J.M."/>
            <person name="Tanner A.C."/>
            <person name="Dewhirst F.E."/>
            <person name="Haas B."/>
            <person name="Nusbaum C."/>
            <person name="Birren B."/>
        </authorList>
    </citation>
    <scope>NUCLEOTIDE SEQUENCE [LARGE SCALE GENOMIC DNA]</scope>
    <source>
        <strain evidence="8">1-1 BBBD Race 1</strain>
    </source>
</reference>
<dbReference type="PANTHER" id="PTHR13288:SF8">
    <property type="entry name" value="SPLICING FACTOR 45"/>
    <property type="match status" value="1"/>
</dbReference>
<evidence type="ECO:0000313" key="10">
    <source>
        <dbReference type="Proteomes" id="UP000005240"/>
    </source>
</evidence>
<dbReference type="SMART" id="SM00361">
    <property type="entry name" value="RRM_1"/>
    <property type="match status" value="1"/>
</dbReference>
<feature type="domain" description="G-patch" evidence="7">
    <location>
        <begin position="589"/>
        <end position="636"/>
    </location>
</feature>
<feature type="compositionally biased region" description="Gly residues" evidence="6">
    <location>
        <begin position="12"/>
        <end position="28"/>
    </location>
</feature>
<evidence type="ECO:0000256" key="2">
    <source>
        <dbReference type="ARBA" id="ARBA00022664"/>
    </source>
</evidence>
<evidence type="ECO:0000256" key="3">
    <source>
        <dbReference type="ARBA" id="ARBA00022884"/>
    </source>
</evidence>
<feature type="compositionally biased region" description="Polar residues" evidence="6">
    <location>
        <begin position="49"/>
        <end position="70"/>
    </location>
</feature>
<evidence type="ECO:0000256" key="1">
    <source>
        <dbReference type="ARBA" id="ARBA00004123"/>
    </source>
</evidence>
<organism evidence="8">
    <name type="scientific">Puccinia triticina (isolate 1-1 / race 1 (BBBD))</name>
    <name type="common">Brown leaf rust fungus</name>
    <dbReference type="NCBI Taxonomy" id="630390"/>
    <lineage>
        <taxon>Eukaryota</taxon>
        <taxon>Fungi</taxon>
        <taxon>Dikarya</taxon>
        <taxon>Basidiomycota</taxon>
        <taxon>Pucciniomycotina</taxon>
        <taxon>Pucciniomycetes</taxon>
        <taxon>Pucciniales</taxon>
        <taxon>Pucciniaceae</taxon>
        <taxon>Puccinia</taxon>
    </lineage>
</organism>
<dbReference type="SMART" id="SM00443">
    <property type="entry name" value="G_patch"/>
    <property type="match status" value="1"/>
</dbReference>
<dbReference type="PROSITE" id="PS50174">
    <property type="entry name" value="G_PATCH"/>
    <property type="match status" value="1"/>
</dbReference>